<dbReference type="PANTHER" id="PTHR16161">
    <property type="entry name" value="TRANSCRIPTIONAL PROTEIN SWT1"/>
    <property type="match status" value="1"/>
</dbReference>
<gene>
    <name evidence="3" type="ORF">ILUMI_03584</name>
</gene>
<proteinExistence type="predicted"/>
<dbReference type="Proteomes" id="UP000801492">
    <property type="component" value="Unassembled WGS sequence"/>
</dbReference>
<dbReference type="InterPro" id="IPR029060">
    <property type="entry name" value="PIN-like_dom_sf"/>
</dbReference>
<sequence>MSSKHSDNQVQDSEAQFQKELSKKRKLENDQQQKSSYPNKRRYLTDSSPSFKNNVSNDNEEWKQHNTQVREQPRKSANYRFKNRSAYSDSSVEQSNSRSKELLEDFSANNNLRILARGHGNNYFNNSGSHREQLNQQARERPKKLLNERFRREAVDNSKGFWGQLGYESKGPTTSRFSANNRLKSVRALIHNKVNSKSESSLIEQKQTNTPNSFTHLNSYQSRNENEFSNQLETGAATRDNCQESLQWRGNGNHSDSSVTETSHYGNSHASSSSSDNTPNKKTPATSRINLQERLNRIRNNSNSKSFYPNNKKQSASTCDIIGGGWYRSSEVEGKNNLHNLHNRNNQKTISSTNTTAVSFSRSGLFTQDTQNVRDGINYENETVTRSINNRLSQNDDNLSFANSICTLSSSSTHDDEAMDWSYINEKEILSDLEDLRKTFSQTPTPRSAFQEIIAKESSEITHNKTLLKTTYVVVDTNIFLSHLNVVENIMKIKINGNTGVTYVTILVPWIVIQELDYIKDRRSYTKSNLSAQAQKAIYFINQCLVKKLNLQGQSVRDAAEQDFVTSNFDDGILHCCMQIRDRNNRAILISNDVNLRNKLINENFEAYNHKEALEKLDPFGISVPRGKSSEMNTKETEKFAEINIKLSTFLSSIILDVVKDAYGNIWTKMALFQESPPWTLQTCLHIFERYWVSVFRMNLHERFLFNVKTFNKFLNDKIIDAKRLLELSLTMCIDLRTGYKIYSDIVTEGMKAIQNIYDK</sequence>
<dbReference type="Gene3D" id="3.40.50.1010">
    <property type="entry name" value="5'-nuclease"/>
    <property type="match status" value="1"/>
</dbReference>
<dbReference type="SUPFAM" id="SSF88723">
    <property type="entry name" value="PIN domain-like"/>
    <property type="match status" value="1"/>
</dbReference>
<dbReference type="SMART" id="SM00670">
    <property type="entry name" value="PINc"/>
    <property type="match status" value="1"/>
</dbReference>
<comment type="caution">
    <text evidence="3">The sequence shown here is derived from an EMBL/GenBank/DDBJ whole genome shotgun (WGS) entry which is preliminary data.</text>
</comment>
<dbReference type="AlphaFoldDB" id="A0A8K0DED0"/>
<dbReference type="InterPro" id="IPR002716">
    <property type="entry name" value="PIN_dom"/>
</dbReference>
<dbReference type="InterPro" id="IPR052626">
    <property type="entry name" value="SWT1_Regulator"/>
</dbReference>
<dbReference type="PANTHER" id="PTHR16161:SF0">
    <property type="entry name" value="TRANSCRIPTIONAL PROTEIN SWT1"/>
    <property type="match status" value="1"/>
</dbReference>
<organism evidence="3 4">
    <name type="scientific">Ignelater luminosus</name>
    <name type="common">Cucubano</name>
    <name type="synonym">Pyrophorus luminosus</name>
    <dbReference type="NCBI Taxonomy" id="2038154"/>
    <lineage>
        <taxon>Eukaryota</taxon>
        <taxon>Metazoa</taxon>
        <taxon>Ecdysozoa</taxon>
        <taxon>Arthropoda</taxon>
        <taxon>Hexapoda</taxon>
        <taxon>Insecta</taxon>
        <taxon>Pterygota</taxon>
        <taxon>Neoptera</taxon>
        <taxon>Endopterygota</taxon>
        <taxon>Coleoptera</taxon>
        <taxon>Polyphaga</taxon>
        <taxon>Elateriformia</taxon>
        <taxon>Elateroidea</taxon>
        <taxon>Elateridae</taxon>
        <taxon>Agrypninae</taxon>
        <taxon>Pyrophorini</taxon>
        <taxon>Ignelater</taxon>
    </lineage>
</organism>
<feature type="region of interest" description="Disordered" evidence="1">
    <location>
        <begin position="1"/>
        <end position="96"/>
    </location>
</feature>
<dbReference type="GO" id="GO:0005634">
    <property type="term" value="C:nucleus"/>
    <property type="evidence" value="ECO:0007669"/>
    <property type="project" value="TreeGrafter"/>
</dbReference>
<feature type="domain" description="PIN" evidence="2">
    <location>
        <begin position="471"/>
        <end position="598"/>
    </location>
</feature>
<evidence type="ECO:0000259" key="2">
    <source>
        <dbReference type="SMART" id="SM00670"/>
    </source>
</evidence>
<protein>
    <recommendedName>
        <fullName evidence="2">PIN domain-containing protein</fullName>
    </recommendedName>
</protein>
<feature type="compositionally biased region" description="Polar residues" evidence="1">
    <location>
        <begin position="298"/>
        <end position="314"/>
    </location>
</feature>
<dbReference type="Pfam" id="PF13638">
    <property type="entry name" value="PIN_4"/>
    <property type="match status" value="1"/>
</dbReference>
<feature type="compositionally biased region" description="Polar residues" evidence="1">
    <location>
        <begin position="85"/>
        <end position="96"/>
    </location>
</feature>
<dbReference type="CDD" id="cd18727">
    <property type="entry name" value="PIN_Swt1-like"/>
    <property type="match status" value="1"/>
</dbReference>
<feature type="compositionally biased region" description="Polar residues" evidence="1">
    <location>
        <begin position="246"/>
        <end position="290"/>
    </location>
</feature>
<evidence type="ECO:0000256" key="1">
    <source>
        <dbReference type="SAM" id="MobiDB-lite"/>
    </source>
</evidence>
<evidence type="ECO:0000313" key="3">
    <source>
        <dbReference type="EMBL" id="KAF2902606.1"/>
    </source>
</evidence>
<evidence type="ECO:0000313" key="4">
    <source>
        <dbReference type="Proteomes" id="UP000801492"/>
    </source>
</evidence>
<feature type="region of interest" description="Disordered" evidence="1">
    <location>
        <begin position="196"/>
        <end position="218"/>
    </location>
</feature>
<keyword evidence="4" id="KW-1185">Reference proteome</keyword>
<dbReference type="EMBL" id="VTPC01001244">
    <property type="protein sequence ID" value="KAF2902606.1"/>
    <property type="molecule type" value="Genomic_DNA"/>
</dbReference>
<feature type="compositionally biased region" description="Polar residues" evidence="1">
    <location>
        <begin position="45"/>
        <end position="57"/>
    </location>
</feature>
<accession>A0A8K0DED0</accession>
<reference evidence="3" key="1">
    <citation type="submission" date="2019-08" db="EMBL/GenBank/DDBJ databases">
        <title>The genome of the North American firefly Photinus pyralis.</title>
        <authorList>
            <consortium name="Photinus pyralis genome working group"/>
            <person name="Fallon T.R."/>
            <person name="Sander Lower S.E."/>
            <person name="Weng J.-K."/>
        </authorList>
    </citation>
    <scope>NUCLEOTIDE SEQUENCE</scope>
    <source>
        <strain evidence="3">TRF0915ILg1</strain>
        <tissue evidence="3">Whole body</tissue>
    </source>
</reference>
<dbReference type="OrthoDB" id="548295at2759"/>
<name>A0A8K0DED0_IGNLU</name>
<feature type="region of interest" description="Disordered" evidence="1">
    <location>
        <begin position="246"/>
        <end position="314"/>
    </location>
</feature>